<evidence type="ECO:0000313" key="1">
    <source>
        <dbReference type="EnsemblPlants" id="AVESA.00010b.r2.1DG0158940.1.CDS"/>
    </source>
</evidence>
<sequence>MASLKPRLVALLHLLLFLSHLATPSASATTTALGVLGDDLLGVARGASFASWLRGLRRRIHQHPELAFQEHRTSELVRAELDALGVPYVWPVARTGVVATIVGGGGVGPVVALRADMDALPLQELVDWEYKSLENGKMHACGHDAHVTMLLGAAKLLQYRKEDLKGTVKLVFQPAEESYAGAYYILEEGVLDDVSAIFGLHVSPHLPVGVVASRPGPFLAASARFTATVAGKGGHAAGPHDAVDPIVAASSAVLSLQQIVARETDPLEAAVVSVTMLRGGDAYNVIPESVTFGGTFRSMTDEGLSYLMKRIKEIIEGQAAVHRCTASVDFMEEELRPYPATVNDEGMYAHAKRVAAAMLGEANVETSPRMMGAEDFAFYAQRMAGAFFFVGVGNATTAMDSVVMPVHSPHFVMNEDALPIGAAFHAAVAIEYLNRY</sequence>
<reference evidence="1" key="2">
    <citation type="submission" date="2025-09" db="UniProtKB">
        <authorList>
            <consortium name="EnsemblPlants"/>
        </authorList>
    </citation>
    <scope>IDENTIFICATION</scope>
</reference>
<dbReference type="EnsemblPlants" id="AVESA.00010b.r2.1DG0158940.1">
    <property type="protein sequence ID" value="AVESA.00010b.r2.1DG0158940.1.CDS"/>
    <property type="gene ID" value="AVESA.00010b.r2.1DG0158940"/>
</dbReference>
<accession>A0ACD5U0D6</accession>
<proteinExistence type="predicted"/>
<name>A0ACD5U0D6_AVESA</name>
<dbReference type="Proteomes" id="UP001732700">
    <property type="component" value="Chromosome 1D"/>
</dbReference>
<protein>
    <submittedName>
        <fullName evidence="1">Uncharacterized protein</fullName>
    </submittedName>
</protein>
<evidence type="ECO:0000313" key="2">
    <source>
        <dbReference type="Proteomes" id="UP001732700"/>
    </source>
</evidence>
<keyword evidence="2" id="KW-1185">Reference proteome</keyword>
<reference evidence="1" key="1">
    <citation type="submission" date="2021-05" db="EMBL/GenBank/DDBJ databases">
        <authorList>
            <person name="Scholz U."/>
            <person name="Mascher M."/>
            <person name="Fiebig A."/>
        </authorList>
    </citation>
    <scope>NUCLEOTIDE SEQUENCE [LARGE SCALE GENOMIC DNA]</scope>
</reference>
<organism evidence="1 2">
    <name type="scientific">Avena sativa</name>
    <name type="common">Oat</name>
    <dbReference type="NCBI Taxonomy" id="4498"/>
    <lineage>
        <taxon>Eukaryota</taxon>
        <taxon>Viridiplantae</taxon>
        <taxon>Streptophyta</taxon>
        <taxon>Embryophyta</taxon>
        <taxon>Tracheophyta</taxon>
        <taxon>Spermatophyta</taxon>
        <taxon>Magnoliopsida</taxon>
        <taxon>Liliopsida</taxon>
        <taxon>Poales</taxon>
        <taxon>Poaceae</taxon>
        <taxon>BOP clade</taxon>
        <taxon>Pooideae</taxon>
        <taxon>Poodae</taxon>
        <taxon>Poeae</taxon>
        <taxon>Poeae Chloroplast Group 1 (Aveneae type)</taxon>
        <taxon>Aveninae</taxon>
        <taxon>Avena</taxon>
    </lineage>
</organism>